<dbReference type="Pfam" id="PF24626">
    <property type="entry name" value="SH3_Tf2-1"/>
    <property type="match status" value="1"/>
</dbReference>
<feature type="domain" description="Chromo" evidence="1">
    <location>
        <begin position="59"/>
        <end position="117"/>
    </location>
</feature>
<gene>
    <name evidence="2" type="ORF">WJX73_001630</name>
</gene>
<dbReference type="InterPro" id="IPR016197">
    <property type="entry name" value="Chromo-like_dom_sf"/>
</dbReference>
<dbReference type="InterPro" id="IPR000953">
    <property type="entry name" value="Chromo/chromo_shadow_dom"/>
</dbReference>
<reference evidence="2 3" key="1">
    <citation type="journal article" date="2024" name="Nat. Commun.">
        <title>Phylogenomics reveals the evolutionary origins of lichenization in chlorophyte algae.</title>
        <authorList>
            <person name="Puginier C."/>
            <person name="Libourel C."/>
            <person name="Otte J."/>
            <person name="Skaloud P."/>
            <person name="Haon M."/>
            <person name="Grisel S."/>
            <person name="Petersen M."/>
            <person name="Berrin J.G."/>
            <person name="Delaux P.M."/>
            <person name="Dal Grande F."/>
            <person name="Keller J."/>
        </authorList>
    </citation>
    <scope>NUCLEOTIDE SEQUENCE [LARGE SCALE GENOMIC DNA]</scope>
    <source>
        <strain evidence="2 3">SAG 2036</strain>
    </source>
</reference>
<protein>
    <recommendedName>
        <fullName evidence="1">Chromo domain-containing protein</fullName>
    </recommendedName>
</protein>
<evidence type="ECO:0000259" key="1">
    <source>
        <dbReference type="PROSITE" id="PS50013"/>
    </source>
</evidence>
<sequence>MGPFTVSKRINDAAYMLELPRTWRAHNVFHVSLLEPFISNSEAIDPMHFTIQGGRAPELEVESIYDFGPRTRDRKGALRKVKDLHFFIKWRGVRQGHDAKQPYKNVAGTAEDALRDLAIRCQFPADIFSKPSNRVPMT</sequence>
<name>A0AAW1P3J6_9CHLO</name>
<comment type="caution">
    <text evidence="2">The sequence shown here is derived from an EMBL/GenBank/DDBJ whole genome shotgun (WGS) entry which is preliminary data.</text>
</comment>
<dbReference type="PROSITE" id="PS50013">
    <property type="entry name" value="CHROMO_2"/>
    <property type="match status" value="1"/>
</dbReference>
<evidence type="ECO:0000313" key="3">
    <source>
        <dbReference type="Proteomes" id="UP001465755"/>
    </source>
</evidence>
<organism evidence="2 3">
    <name type="scientific">Symbiochloris irregularis</name>
    <dbReference type="NCBI Taxonomy" id="706552"/>
    <lineage>
        <taxon>Eukaryota</taxon>
        <taxon>Viridiplantae</taxon>
        <taxon>Chlorophyta</taxon>
        <taxon>core chlorophytes</taxon>
        <taxon>Trebouxiophyceae</taxon>
        <taxon>Trebouxiales</taxon>
        <taxon>Trebouxiaceae</taxon>
        <taxon>Symbiochloris</taxon>
    </lineage>
</organism>
<evidence type="ECO:0000313" key="2">
    <source>
        <dbReference type="EMBL" id="KAK9802887.1"/>
    </source>
</evidence>
<dbReference type="AlphaFoldDB" id="A0AAW1P3J6"/>
<accession>A0AAW1P3J6</accession>
<keyword evidence="3" id="KW-1185">Reference proteome</keyword>
<dbReference type="EMBL" id="JALJOQ010000065">
    <property type="protein sequence ID" value="KAK9802887.1"/>
    <property type="molecule type" value="Genomic_DNA"/>
</dbReference>
<dbReference type="InterPro" id="IPR056924">
    <property type="entry name" value="SH3_Tf2-1"/>
</dbReference>
<proteinExistence type="predicted"/>
<dbReference type="Proteomes" id="UP001465755">
    <property type="component" value="Unassembled WGS sequence"/>
</dbReference>
<dbReference type="SUPFAM" id="SSF54160">
    <property type="entry name" value="Chromo domain-like"/>
    <property type="match status" value="1"/>
</dbReference>